<organism evidence="2">
    <name type="scientific">Magnetococcus massalia (strain MO-1)</name>
    <dbReference type="NCBI Taxonomy" id="451514"/>
    <lineage>
        <taxon>Bacteria</taxon>
        <taxon>Pseudomonadati</taxon>
        <taxon>Pseudomonadota</taxon>
        <taxon>Magnetococcia</taxon>
        <taxon>Magnetococcales</taxon>
        <taxon>Magnetococcaceae</taxon>
        <taxon>Magnetococcus</taxon>
    </lineage>
</organism>
<dbReference type="AlphaFoldDB" id="A0A1S7LD08"/>
<gene>
    <name evidence="2" type="ORF">MAGMO_0047</name>
</gene>
<protein>
    <submittedName>
        <fullName evidence="2">Uncharacterized protein</fullName>
    </submittedName>
</protein>
<feature type="compositionally biased region" description="Polar residues" evidence="1">
    <location>
        <begin position="10"/>
        <end position="20"/>
    </location>
</feature>
<feature type="compositionally biased region" description="Basic and acidic residues" evidence="1">
    <location>
        <begin position="21"/>
        <end position="38"/>
    </location>
</feature>
<reference evidence="2" key="1">
    <citation type="submission" date="2015-04" db="EMBL/GenBank/DDBJ databases">
        <authorList>
            <person name="Syromyatnikov M.Y."/>
            <person name="Popov V.N."/>
        </authorList>
    </citation>
    <scope>NUCLEOTIDE SEQUENCE</scope>
    <source>
        <strain evidence="2">MO-1</strain>
    </source>
</reference>
<evidence type="ECO:0000256" key="1">
    <source>
        <dbReference type="SAM" id="MobiDB-lite"/>
    </source>
</evidence>
<evidence type="ECO:0000313" key="2">
    <source>
        <dbReference type="EMBL" id="CRH04263.1"/>
    </source>
</evidence>
<feature type="region of interest" description="Disordered" evidence="1">
    <location>
        <begin position="1"/>
        <end position="57"/>
    </location>
</feature>
<proteinExistence type="predicted"/>
<dbReference type="EMBL" id="LO017727">
    <property type="protein sequence ID" value="CRH04263.1"/>
    <property type="molecule type" value="Genomic_DNA"/>
</dbReference>
<name>A0A1S7LD08_MAGMO</name>
<sequence length="57" mass="6295">MVQSEIIFATGSQAKPQKQQRASEDNAEVHATSEENLQKTKTKTKKTTPEGVGITRH</sequence>
<accession>A0A1S7LD08</accession>